<accession>A0A8S1AKU7</accession>
<dbReference type="SMART" id="SM00020">
    <property type="entry name" value="Tryp_SPc"/>
    <property type="match status" value="1"/>
</dbReference>
<dbReference type="PANTHER" id="PTHR24276">
    <property type="entry name" value="POLYSERASE-RELATED"/>
    <property type="match status" value="1"/>
</dbReference>
<evidence type="ECO:0000256" key="2">
    <source>
        <dbReference type="ARBA" id="ARBA00022801"/>
    </source>
</evidence>
<dbReference type="InterPro" id="IPR043504">
    <property type="entry name" value="Peptidase_S1_PA_chymotrypsin"/>
</dbReference>
<evidence type="ECO:0000313" key="6">
    <source>
        <dbReference type="EMBL" id="CAB3245654.1"/>
    </source>
</evidence>
<dbReference type="InterPro" id="IPR050430">
    <property type="entry name" value="Peptidase_S1"/>
</dbReference>
<name>A0A8S1AKU7_ARCPL</name>
<keyword evidence="3" id="KW-0720">Serine protease</keyword>
<sequence>MRNRSSYYVLLCIVTCTRGVWSTILNYNKISGSSDARIENFPFNAFLHLYGGHQTSYCGGSIVSTKSVVTSARCLYGVKRVKVSIGSTYRNKEASLFGGGYEYLTTSFSTHPRYNYNTGDVDVGVVNVDGGMQLDGEKSRIIRLPGSTSDATEGEVLTITGWGSLENTRSTERNLSLQMSKVSVITRKECRMKTHGISTRMFCATGGSNICTMDYGSPAIGQQFVLTGITSHSANCSDTSMPGVYTRIGQSMIRRYLRMQTGV</sequence>
<dbReference type="GO" id="GO:0006508">
    <property type="term" value="P:proteolysis"/>
    <property type="evidence" value="ECO:0007669"/>
    <property type="project" value="UniProtKB-KW"/>
</dbReference>
<gene>
    <name evidence="6" type="ORF">APLA_LOCUS11190</name>
</gene>
<dbReference type="GO" id="GO:0004252">
    <property type="term" value="F:serine-type endopeptidase activity"/>
    <property type="evidence" value="ECO:0007669"/>
    <property type="project" value="InterPro"/>
</dbReference>
<evidence type="ECO:0000256" key="1">
    <source>
        <dbReference type="ARBA" id="ARBA00022670"/>
    </source>
</evidence>
<dbReference type="Proteomes" id="UP000494256">
    <property type="component" value="Unassembled WGS sequence"/>
</dbReference>
<dbReference type="OrthoDB" id="7676488at2759"/>
<evidence type="ECO:0000256" key="4">
    <source>
        <dbReference type="ARBA" id="ARBA00023157"/>
    </source>
</evidence>
<keyword evidence="1" id="KW-0645">Protease</keyword>
<dbReference type="Pfam" id="PF00089">
    <property type="entry name" value="Trypsin"/>
    <property type="match status" value="1"/>
</dbReference>
<dbReference type="SUPFAM" id="SSF50494">
    <property type="entry name" value="Trypsin-like serine proteases"/>
    <property type="match status" value="1"/>
</dbReference>
<reference evidence="6 7" key="1">
    <citation type="submission" date="2020-04" db="EMBL/GenBank/DDBJ databases">
        <authorList>
            <person name="Wallbank WR R."/>
            <person name="Pardo Diaz C."/>
            <person name="Kozak K."/>
            <person name="Martin S."/>
            <person name="Jiggins C."/>
            <person name="Moest M."/>
            <person name="Warren A I."/>
            <person name="Byers J.R.P. K."/>
            <person name="Montejo-Kovacevich G."/>
            <person name="Yen C E."/>
        </authorList>
    </citation>
    <scope>NUCLEOTIDE SEQUENCE [LARGE SCALE GENOMIC DNA]</scope>
</reference>
<organism evidence="6 7">
    <name type="scientific">Arctia plantaginis</name>
    <name type="common">Wood tiger moth</name>
    <name type="synonym">Phalaena plantaginis</name>
    <dbReference type="NCBI Taxonomy" id="874455"/>
    <lineage>
        <taxon>Eukaryota</taxon>
        <taxon>Metazoa</taxon>
        <taxon>Ecdysozoa</taxon>
        <taxon>Arthropoda</taxon>
        <taxon>Hexapoda</taxon>
        <taxon>Insecta</taxon>
        <taxon>Pterygota</taxon>
        <taxon>Neoptera</taxon>
        <taxon>Endopterygota</taxon>
        <taxon>Lepidoptera</taxon>
        <taxon>Glossata</taxon>
        <taxon>Ditrysia</taxon>
        <taxon>Noctuoidea</taxon>
        <taxon>Erebidae</taxon>
        <taxon>Arctiinae</taxon>
        <taxon>Arctia</taxon>
    </lineage>
</organism>
<evidence type="ECO:0000313" key="7">
    <source>
        <dbReference type="Proteomes" id="UP000494256"/>
    </source>
</evidence>
<evidence type="ECO:0000256" key="3">
    <source>
        <dbReference type="ARBA" id="ARBA00022825"/>
    </source>
</evidence>
<dbReference type="Gene3D" id="2.40.10.10">
    <property type="entry name" value="Trypsin-like serine proteases"/>
    <property type="match status" value="1"/>
</dbReference>
<dbReference type="InterPro" id="IPR001254">
    <property type="entry name" value="Trypsin_dom"/>
</dbReference>
<keyword evidence="4" id="KW-1015">Disulfide bond</keyword>
<dbReference type="PANTHER" id="PTHR24276:SF91">
    <property type="entry name" value="AT26814P-RELATED"/>
    <property type="match status" value="1"/>
</dbReference>
<dbReference type="InterPro" id="IPR009003">
    <property type="entry name" value="Peptidase_S1_PA"/>
</dbReference>
<comment type="caution">
    <text evidence="6">The sequence shown here is derived from an EMBL/GenBank/DDBJ whole genome shotgun (WGS) entry which is preliminary data.</text>
</comment>
<protein>
    <recommendedName>
        <fullName evidence="5">Peptidase S1 domain-containing protein</fullName>
    </recommendedName>
</protein>
<feature type="domain" description="Peptidase S1" evidence="5">
    <location>
        <begin position="30"/>
        <end position="262"/>
    </location>
</feature>
<dbReference type="CDD" id="cd00190">
    <property type="entry name" value="Tryp_SPc"/>
    <property type="match status" value="1"/>
</dbReference>
<dbReference type="AlphaFoldDB" id="A0A8S1AKU7"/>
<dbReference type="EMBL" id="CADEBD010000327">
    <property type="protein sequence ID" value="CAB3245654.1"/>
    <property type="molecule type" value="Genomic_DNA"/>
</dbReference>
<evidence type="ECO:0000259" key="5">
    <source>
        <dbReference type="PROSITE" id="PS50240"/>
    </source>
</evidence>
<dbReference type="PROSITE" id="PS50240">
    <property type="entry name" value="TRYPSIN_DOM"/>
    <property type="match status" value="1"/>
</dbReference>
<proteinExistence type="predicted"/>
<keyword evidence="2" id="KW-0378">Hydrolase</keyword>